<sequence length="467" mass="48767">MAVIFWLFTVTLSAFSFITANAAFRDPGFSVLYAQGDPGPGIGGYDLASAADKSFGLDFSSTGKQDHIVLYRPGAGAIFILNPARQAVVGVIDPGSGFGGFDLSSPVDLAFAFDFGHTGNLDHIVFYRPGTGLITIVHAATGTAVFTSQTGIGGYDLKSPSDIGLAFDYGSTGKQDHLVFYRPGVGTIYILAHNADNSFSAVYASSTGIGGFDLMSPVDRVFTLDYGDGHADHLALYRPGTGIIFIVALESDNSFSAVFTSTTGIGGYDLLGVGDLAFGYDYDGIGTQNYIALYRPGTGAFWITQQNAPGSFVPVYAQGDPGTGIAGYDLASPRDRAYAFDAQSLGLLNGIALYRPGTGAFWIAVHAPCYTPAFENLDASIEATDFIGFILTDTVEECLTSCTGDCNFVNVYHDNDASNKNDSTMLTCAFYASCHTAAEATNSGGQSGSDGGVTTISSSAGYCLAGC</sequence>
<evidence type="ECO:0000313" key="3">
    <source>
        <dbReference type="Proteomes" id="UP000620124"/>
    </source>
</evidence>
<keyword evidence="2" id="KW-0378">Hydrolase</keyword>
<evidence type="ECO:0000313" key="2">
    <source>
        <dbReference type="EMBL" id="KAF7352036.1"/>
    </source>
</evidence>
<reference evidence="2" key="1">
    <citation type="submission" date="2020-05" db="EMBL/GenBank/DDBJ databases">
        <title>Mycena genomes resolve the evolution of fungal bioluminescence.</title>
        <authorList>
            <person name="Tsai I.J."/>
        </authorList>
    </citation>
    <scope>NUCLEOTIDE SEQUENCE</scope>
    <source>
        <strain evidence="2">CCC161011</strain>
    </source>
</reference>
<gene>
    <name evidence="2" type="ORF">MVEN_01166000</name>
</gene>
<keyword evidence="1" id="KW-0732">Signal</keyword>
<dbReference type="OrthoDB" id="2840902at2759"/>
<keyword evidence="2" id="KW-0645">Protease</keyword>
<keyword evidence="3" id="KW-1185">Reference proteome</keyword>
<dbReference type="GO" id="GO:0008237">
    <property type="term" value="F:metallopeptidase activity"/>
    <property type="evidence" value="ECO:0007669"/>
    <property type="project" value="UniProtKB-KW"/>
</dbReference>
<dbReference type="Proteomes" id="UP000620124">
    <property type="component" value="Unassembled WGS sequence"/>
</dbReference>
<proteinExistence type="predicted"/>
<dbReference type="EMBL" id="JACAZI010000009">
    <property type="protein sequence ID" value="KAF7352036.1"/>
    <property type="molecule type" value="Genomic_DNA"/>
</dbReference>
<comment type="caution">
    <text evidence="2">The sequence shown here is derived from an EMBL/GenBank/DDBJ whole genome shotgun (WGS) entry which is preliminary data.</text>
</comment>
<evidence type="ECO:0000256" key="1">
    <source>
        <dbReference type="SAM" id="SignalP"/>
    </source>
</evidence>
<feature type="signal peptide" evidence="1">
    <location>
        <begin position="1"/>
        <end position="22"/>
    </location>
</feature>
<protein>
    <submittedName>
        <fullName evidence="2">Zinc metalloprotease</fullName>
    </submittedName>
</protein>
<organism evidence="2 3">
    <name type="scientific">Mycena venus</name>
    <dbReference type="NCBI Taxonomy" id="2733690"/>
    <lineage>
        <taxon>Eukaryota</taxon>
        <taxon>Fungi</taxon>
        <taxon>Dikarya</taxon>
        <taxon>Basidiomycota</taxon>
        <taxon>Agaricomycotina</taxon>
        <taxon>Agaricomycetes</taxon>
        <taxon>Agaricomycetidae</taxon>
        <taxon>Agaricales</taxon>
        <taxon>Marasmiineae</taxon>
        <taxon>Mycenaceae</taxon>
        <taxon>Mycena</taxon>
    </lineage>
</organism>
<feature type="chain" id="PRO_5034525390" evidence="1">
    <location>
        <begin position="23"/>
        <end position="467"/>
    </location>
</feature>
<dbReference type="AlphaFoldDB" id="A0A8H6Y4G7"/>
<dbReference type="GO" id="GO:0006508">
    <property type="term" value="P:proteolysis"/>
    <property type="evidence" value="ECO:0007669"/>
    <property type="project" value="UniProtKB-KW"/>
</dbReference>
<accession>A0A8H6Y4G7</accession>
<keyword evidence="2" id="KW-0482">Metalloprotease</keyword>
<name>A0A8H6Y4G7_9AGAR</name>